<evidence type="ECO:0008006" key="3">
    <source>
        <dbReference type="Google" id="ProtNLM"/>
    </source>
</evidence>
<protein>
    <recommendedName>
        <fullName evidence="3">Tyr recombinase domain-containing protein</fullName>
    </recommendedName>
</protein>
<evidence type="ECO:0000313" key="1">
    <source>
        <dbReference type="EMBL" id="HCT56130.1"/>
    </source>
</evidence>
<accession>A0A3D4V4U9</accession>
<dbReference type="EMBL" id="DPIY01000004">
    <property type="protein sequence ID" value="HCT56130.1"/>
    <property type="molecule type" value="Genomic_DNA"/>
</dbReference>
<dbReference type="GO" id="GO:0003677">
    <property type="term" value="F:DNA binding"/>
    <property type="evidence" value="ECO:0007669"/>
    <property type="project" value="InterPro"/>
</dbReference>
<comment type="caution">
    <text evidence="1">The sequence shown here is derived from an EMBL/GenBank/DDBJ whole genome shotgun (WGS) entry which is preliminary data.</text>
</comment>
<dbReference type="SUPFAM" id="SSF56349">
    <property type="entry name" value="DNA breaking-rejoining enzymes"/>
    <property type="match status" value="1"/>
</dbReference>
<evidence type="ECO:0000313" key="2">
    <source>
        <dbReference type="Proteomes" id="UP000264071"/>
    </source>
</evidence>
<organism evidence="1 2">
    <name type="scientific">Gemmatimonas aurantiaca</name>
    <dbReference type="NCBI Taxonomy" id="173480"/>
    <lineage>
        <taxon>Bacteria</taxon>
        <taxon>Pseudomonadati</taxon>
        <taxon>Gemmatimonadota</taxon>
        <taxon>Gemmatimonadia</taxon>
        <taxon>Gemmatimonadales</taxon>
        <taxon>Gemmatimonadaceae</taxon>
        <taxon>Gemmatimonas</taxon>
    </lineage>
</organism>
<name>A0A3D4V4U9_9BACT</name>
<dbReference type="AlphaFoldDB" id="A0A3D4V4U9"/>
<dbReference type="InterPro" id="IPR011010">
    <property type="entry name" value="DNA_brk_join_enz"/>
</dbReference>
<sequence length="409" mass="46959">MASPRISIRVGIVRGIDFGRIQVRTGTTDPEEHEQLHEFFWRRMTAGDVDFLTAVRDHGTRALRQFYDEAMSGKRSELPLDRPEGLSDALLSWVNGLPRDKHRRPLKRRTVRTYKEAVKALITIGGKGATVHAIPDVLAAYLEHCEKHGKNFPYRHARSALACFARNTGNERLSAQIKKSPCMHNDRKRDRVTIEPKEVRRIMKRIDAAGFSFLSQHLWNLACLAMRPSEYCQENPQTPTELVWRDDSVQIKGGKTRSARRFIPRLPGVRPAQNVLCLATGRIGRVSPGKEGQQPYYALNTLRKQFTLACGGKYQLYDLRASGMKWQEWAGLSERQIQAFAGHRPSVSRGYRTNGNDYRDWQRDIGVARKKMRAWFETEGVLRRSPKNELEELKKQKEALEQRIQKLSA</sequence>
<dbReference type="Proteomes" id="UP000264071">
    <property type="component" value="Unassembled WGS sequence"/>
</dbReference>
<proteinExistence type="predicted"/>
<reference evidence="1 2" key="1">
    <citation type="journal article" date="2018" name="Nat. Biotechnol.">
        <title>A standardized bacterial taxonomy based on genome phylogeny substantially revises the tree of life.</title>
        <authorList>
            <person name="Parks D.H."/>
            <person name="Chuvochina M."/>
            <person name="Waite D.W."/>
            <person name="Rinke C."/>
            <person name="Skarshewski A."/>
            <person name="Chaumeil P.A."/>
            <person name="Hugenholtz P."/>
        </authorList>
    </citation>
    <scope>NUCLEOTIDE SEQUENCE [LARGE SCALE GENOMIC DNA]</scope>
    <source>
        <strain evidence="1">UBA8844</strain>
    </source>
</reference>
<gene>
    <name evidence="1" type="ORF">DGD08_02840</name>
</gene>